<dbReference type="KEGG" id="bdi:100824775"/>
<dbReference type="EnsemblPlants" id="KQK15212">
    <property type="protein sequence ID" value="KQK15212"/>
    <property type="gene ID" value="BRADI_1g21290v3"/>
</dbReference>
<dbReference type="STRING" id="15368.I1GSA4"/>
<dbReference type="OrthoDB" id="1107506at2759"/>
<feature type="compositionally biased region" description="Basic and acidic residues" evidence="4">
    <location>
        <begin position="39"/>
        <end position="58"/>
    </location>
</feature>
<sequence>MATKGKAPTLAEEYSLPPKEVPVENSAEGKSAISTETSPAEKTDAVVEEKSESPEVKETNPATEESDEAAEETTDEKPEVKIETAPADFRFPTTNQTRHCFTRYVEYHRCVAAKGEDAPECEKFAKYYRSLCPSEWVERWNEQRENGTFPGPL</sequence>
<evidence type="ECO:0000256" key="3">
    <source>
        <dbReference type="ARBA" id="ARBA00023157"/>
    </source>
</evidence>
<keyword evidence="3" id="KW-1015">Disulfide bond</keyword>
<evidence type="ECO:0008006" key="8">
    <source>
        <dbReference type="Google" id="ProtNLM"/>
    </source>
</evidence>
<dbReference type="HOGENOM" id="CLU_084057_0_0_1"/>
<reference evidence="5 6" key="1">
    <citation type="journal article" date="2010" name="Nature">
        <title>Genome sequencing and analysis of the model grass Brachypodium distachyon.</title>
        <authorList>
            <consortium name="International Brachypodium Initiative"/>
        </authorList>
    </citation>
    <scope>NUCLEOTIDE SEQUENCE [LARGE SCALE GENOMIC DNA]</scope>
    <source>
        <strain evidence="5 6">Bd21</strain>
    </source>
</reference>
<protein>
    <recommendedName>
        <fullName evidence="8">Cytochrome c oxidase subunit</fullName>
    </recommendedName>
</protein>
<dbReference type="GO" id="GO:0005739">
    <property type="term" value="C:mitochondrion"/>
    <property type="evidence" value="ECO:0000318"/>
    <property type="project" value="GO_Central"/>
</dbReference>
<organism evidence="6">
    <name type="scientific">Brachypodium distachyon</name>
    <name type="common">Purple false brome</name>
    <name type="synonym">Trachynia distachya</name>
    <dbReference type="NCBI Taxonomy" id="15368"/>
    <lineage>
        <taxon>Eukaryota</taxon>
        <taxon>Viridiplantae</taxon>
        <taxon>Streptophyta</taxon>
        <taxon>Embryophyta</taxon>
        <taxon>Tracheophyta</taxon>
        <taxon>Spermatophyta</taxon>
        <taxon>Magnoliopsida</taxon>
        <taxon>Liliopsida</taxon>
        <taxon>Poales</taxon>
        <taxon>Poaceae</taxon>
        <taxon>BOP clade</taxon>
        <taxon>Pooideae</taxon>
        <taxon>Stipodae</taxon>
        <taxon>Brachypodieae</taxon>
        <taxon>Brachypodium</taxon>
    </lineage>
</organism>
<reference evidence="5" key="2">
    <citation type="submission" date="2017-06" db="EMBL/GenBank/DDBJ databases">
        <title>WGS assembly of Brachypodium distachyon.</title>
        <authorList>
            <consortium name="The International Brachypodium Initiative"/>
            <person name="Lucas S."/>
            <person name="Harmon-Smith M."/>
            <person name="Lail K."/>
            <person name="Tice H."/>
            <person name="Grimwood J."/>
            <person name="Bruce D."/>
            <person name="Barry K."/>
            <person name="Shu S."/>
            <person name="Lindquist E."/>
            <person name="Wang M."/>
            <person name="Pitluck S."/>
            <person name="Vogel J.P."/>
            <person name="Garvin D.F."/>
            <person name="Mockler T.C."/>
            <person name="Schmutz J."/>
            <person name="Rokhsar D."/>
            <person name="Bevan M.W."/>
        </authorList>
    </citation>
    <scope>NUCLEOTIDE SEQUENCE</scope>
    <source>
        <strain evidence="5">Bd21</strain>
    </source>
</reference>
<dbReference type="PROSITE" id="PS51808">
    <property type="entry name" value="CHCH"/>
    <property type="match status" value="1"/>
</dbReference>
<dbReference type="GO" id="GO:1902600">
    <property type="term" value="P:proton transmembrane transport"/>
    <property type="evidence" value="ECO:0007669"/>
    <property type="project" value="GOC"/>
</dbReference>
<dbReference type="PANTHER" id="PTHR46281:SF2">
    <property type="entry name" value="CYTOCHROME C OXIDASE SUBUNIT 6B-1"/>
    <property type="match status" value="1"/>
</dbReference>
<proteinExistence type="predicted"/>
<evidence type="ECO:0000313" key="5">
    <source>
        <dbReference type="EMBL" id="KQK15212.1"/>
    </source>
</evidence>
<feature type="region of interest" description="Disordered" evidence="4">
    <location>
        <begin position="1"/>
        <end position="89"/>
    </location>
</feature>
<evidence type="ECO:0000256" key="1">
    <source>
        <dbReference type="ARBA" id="ARBA00004173"/>
    </source>
</evidence>
<dbReference type="AlphaFoldDB" id="I1GSA4"/>
<dbReference type="RefSeq" id="XP_003562686.1">
    <property type="nucleotide sequence ID" value="XM_003562638.4"/>
</dbReference>
<keyword evidence="7" id="KW-1185">Reference proteome</keyword>
<evidence type="ECO:0000256" key="4">
    <source>
        <dbReference type="SAM" id="MobiDB-lite"/>
    </source>
</evidence>
<dbReference type="Gramene" id="KQK15212">
    <property type="protein sequence ID" value="KQK15212"/>
    <property type="gene ID" value="BRADI_1g21290v3"/>
</dbReference>
<dbReference type="FunFam" id="1.10.10.140:FF:000001">
    <property type="entry name" value="Cytochrome c oxidase subunit 6B1"/>
    <property type="match status" value="1"/>
</dbReference>
<dbReference type="InterPro" id="IPR036549">
    <property type="entry name" value="CX6/COA6-like_sf"/>
</dbReference>
<dbReference type="GO" id="GO:0045277">
    <property type="term" value="C:respiratory chain complex IV"/>
    <property type="evidence" value="ECO:0007669"/>
    <property type="project" value="InterPro"/>
</dbReference>
<feature type="compositionally biased region" description="Acidic residues" evidence="4">
    <location>
        <begin position="64"/>
        <end position="74"/>
    </location>
</feature>
<dbReference type="Proteomes" id="UP000008810">
    <property type="component" value="Chromosome 1"/>
</dbReference>
<name>I1GSA4_BRADI</name>
<evidence type="ECO:0000313" key="6">
    <source>
        <dbReference type="EnsemblPlants" id="KQK15212"/>
    </source>
</evidence>
<dbReference type="OMA" id="QGDKTQT"/>
<reference evidence="6" key="3">
    <citation type="submission" date="2018-08" db="UniProtKB">
        <authorList>
            <consortium name="EnsemblPlants"/>
        </authorList>
    </citation>
    <scope>IDENTIFICATION</scope>
    <source>
        <strain evidence="6">cv. Bd21</strain>
    </source>
</reference>
<accession>I1GSA4</accession>
<gene>
    <name evidence="6" type="primary">LOC100824775</name>
    <name evidence="5" type="ORF">BRADI_1g21290v3</name>
</gene>
<dbReference type="EMBL" id="CM000880">
    <property type="protein sequence ID" value="KQK15212.1"/>
    <property type="molecule type" value="Genomic_DNA"/>
</dbReference>
<dbReference type="eggNOG" id="KOG3057">
    <property type="taxonomic scope" value="Eukaryota"/>
</dbReference>
<dbReference type="PANTHER" id="PTHR46281">
    <property type="entry name" value="CYTOCHROME C OXIDASE SUBUNIT 6B"/>
    <property type="match status" value="1"/>
</dbReference>
<dbReference type="Pfam" id="PF02297">
    <property type="entry name" value="COX6B"/>
    <property type="match status" value="1"/>
</dbReference>
<dbReference type="InterPro" id="IPR003213">
    <property type="entry name" value="Cyt_c_oxidase_su6B"/>
</dbReference>
<dbReference type="InterPro" id="IPR048280">
    <property type="entry name" value="COX6B-like"/>
</dbReference>
<dbReference type="CDD" id="cd00926">
    <property type="entry name" value="Cyt_c_Oxidase_VIb"/>
    <property type="match status" value="1"/>
</dbReference>
<dbReference type="GeneID" id="100824775"/>
<comment type="subcellular location">
    <subcellularLocation>
        <location evidence="1">Mitochondrion</location>
    </subcellularLocation>
</comment>
<dbReference type="Gene3D" id="1.10.10.140">
    <property type="entry name" value="Cytochrome c oxidase, subunit VIb"/>
    <property type="match status" value="1"/>
</dbReference>
<keyword evidence="2" id="KW-0496">Mitochondrion</keyword>
<evidence type="ECO:0000256" key="2">
    <source>
        <dbReference type="ARBA" id="ARBA00023128"/>
    </source>
</evidence>
<dbReference type="SUPFAM" id="SSF47694">
    <property type="entry name" value="Cytochrome c oxidase subunit h"/>
    <property type="match status" value="1"/>
</dbReference>
<evidence type="ECO:0000313" key="7">
    <source>
        <dbReference type="Proteomes" id="UP000008810"/>
    </source>
</evidence>